<keyword evidence="3" id="KW-0328">Glycosyltransferase</keyword>
<dbReference type="InterPro" id="IPR038731">
    <property type="entry name" value="RgtA/B/C-like"/>
</dbReference>
<reference evidence="10 11" key="1">
    <citation type="submission" date="2014-10" db="EMBL/GenBank/DDBJ databases">
        <title>Pedobacter Kyungheensis.</title>
        <authorList>
            <person name="Anderson B.M."/>
            <person name="Newman J.D."/>
        </authorList>
    </citation>
    <scope>NUCLEOTIDE SEQUENCE [LARGE SCALE GENOMIC DNA]</scope>
    <source>
        <strain evidence="10 11">KACC 16221</strain>
    </source>
</reference>
<evidence type="ECO:0000256" key="3">
    <source>
        <dbReference type="ARBA" id="ARBA00022676"/>
    </source>
</evidence>
<evidence type="ECO:0000256" key="5">
    <source>
        <dbReference type="ARBA" id="ARBA00022692"/>
    </source>
</evidence>
<dbReference type="EMBL" id="JSYN01000008">
    <property type="protein sequence ID" value="KIA94713.1"/>
    <property type="molecule type" value="Genomic_DNA"/>
</dbReference>
<proteinExistence type="predicted"/>
<dbReference type="GO" id="GO:0005886">
    <property type="term" value="C:plasma membrane"/>
    <property type="evidence" value="ECO:0007669"/>
    <property type="project" value="UniProtKB-SubCell"/>
</dbReference>
<evidence type="ECO:0000256" key="1">
    <source>
        <dbReference type="ARBA" id="ARBA00004651"/>
    </source>
</evidence>
<comment type="caution">
    <text evidence="10">The sequence shown here is derived from an EMBL/GenBank/DDBJ whole genome shotgun (WGS) entry which is preliminary data.</text>
</comment>
<feature type="transmembrane region" description="Helical" evidence="8">
    <location>
        <begin position="242"/>
        <end position="264"/>
    </location>
</feature>
<comment type="subcellular location">
    <subcellularLocation>
        <location evidence="1">Cell membrane</location>
        <topology evidence="1">Multi-pass membrane protein</topology>
    </subcellularLocation>
</comment>
<dbReference type="GO" id="GO:0016763">
    <property type="term" value="F:pentosyltransferase activity"/>
    <property type="evidence" value="ECO:0007669"/>
    <property type="project" value="TreeGrafter"/>
</dbReference>
<dbReference type="PANTHER" id="PTHR33908">
    <property type="entry name" value="MANNOSYLTRANSFERASE YKCB-RELATED"/>
    <property type="match status" value="1"/>
</dbReference>
<feature type="transmembrane region" description="Helical" evidence="8">
    <location>
        <begin position="311"/>
        <end position="327"/>
    </location>
</feature>
<evidence type="ECO:0000256" key="8">
    <source>
        <dbReference type="SAM" id="Phobius"/>
    </source>
</evidence>
<evidence type="ECO:0000259" key="9">
    <source>
        <dbReference type="Pfam" id="PF13231"/>
    </source>
</evidence>
<protein>
    <recommendedName>
        <fullName evidence="9">Glycosyltransferase RgtA/B/C/D-like domain-containing protein</fullName>
    </recommendedName>
</protein>
<keyword evidence="2" id="KW-1003">Cell membrane</keyword>
<dbReference type="OrthoDB" id="9813729at2"/>
<feature type="transmembrane region" description="Helical" evidence="8">
    <location>
        <begin position="81"/>
        <end position="100"/>
    </location>
</feature>
<gene>
    <name evidence="10" type="ORF">OC25_08565</name>
</gene>
<evidence type="ECO:0000313" key="10">
    <source>
        <dbReference type="EMBL" id="KIA94713.1"/>
    </source>
</evidence>
<evidence type="ECO:0000256" key="4">
    <source>
        <dbReference type="ARBA" id="ARBA00022679"/>
    </source>
</evidence>
<feature type="transmembrane region" description="Helical" evidence="8">
    <location>
        <begin position="334"/>
        <end position="355"/>
    </location>
</feature>
<dbReference type="AlphaFoldDB" id="A0A0C1FSH9"/>
<keyword evidence="5 8" id="KW-0812">Transmembrane</keyword>
<name>A0A0C1FSH9_9SPHI</name>
<feature type="transmembrane region" description="Helical" evidence="8">
    <location>
        <begin position="285"/>
        <end position="305"/>
    </location>
</feature>
<dbReference type="PANTHER" id="PTHR33908:SF11">
    <property type="entry name" value="MEMBRANE PROTEIN"/>
    <property type="match status" value="1"/>
</dbReference>
<keyword evidence="11" id="KW-1185">Reference proteome</keyword>
<feature type="transmembrane region" description="Helical" evidence="8">
    <location>
        <begin position="153"/>
        <end position="183"/>
    </location>
</feature>
<dbReference type="InterPro" id="IPR050297">
    <property type="entry name" value="LipidA_mod_glycosyltrf_83"/>
</dbReference>
<dbReference type="RefSeq" id="WP_039474376.1">
    <property type="nucleotide sequence ID" value="NZ_JSYN01000008.1"/>
</dbReference>
<evidence type="ECO:0000313" key="11">
    <source>
        <dbReference type="Proteomes" id="UP000031246"/>
    </source>
</evidence>
<evidence type="ECO:0000256" key="2">
    <source>
        <dbReference type="ARBA" id="ARBA00022475"/>
    </source>
</evidence>
<keyword evidence="6 8" id="KW-1133">Transmembrane helix</keyword>
<dbReference type="Proteomes" id="UP000031246">
    <property type="component" value="Unassembled WGS sequence"/>
</dbReference>
<feature type="transmembrane region" description="Helical" evidence="8">
    <location>
        <begin position="195"/>
        <end position="215"/>
    </location>
</feature>
<dbReference type="GO" id="GO:0009103">
    <property type="term" value="P:lipopolysaccharide biosynthetic process"/>
    <property type="evidence" value="ECO:0007669"/>
    <property type="project" value="UniProtKB-ARBA"/>
</dbReference>
<feature type="transmembrane region" description="Helical" evidence="8">
    <location>
        <begin position="12"/>
        <end position="32"/>
    </location>
</feature>
<accession>A0A0C1FSH9</accession>
<evidence type="ECO:0000256" key="7">
    <source>
        <dbReference type="ARBA" id="ARBA00023136"/>
    </source>
</evidence>
<feature type="transmembrane region" description="Helical" evidence="8">
    <location>
        <begin position="107"/>
        <end position="124"/>
    </location>
</feature>
<keyword evidence="7 8" id="KW-0472">Membrane</keyword>
<evidence type="ECO:0000256" key="6">
    <source>
        <dbReference type="ARBA" id="ARBA00022989"/>
    </source>
</evidence>
<sequence>MRKNLTAGLSPAVFYMLCAILVIRVIAVFSMGPMPQDAYYFFYASHPSLSYFDHPPAISWLIRIFTEIFGKNPTAIKLGDSVLTVLTSIAVFNLSLRFYPSGQSKKVIVLFLSTLMVSILSLISTPDTPLLFFWALALCKIHDAVFRKRKIDWIYAGILMGLAFDSKYTAVFLPAGMFIFLLFSSSNRKQLLTIWPWLSVLLMIMVSSPVIIWNWNNNFASFAFQGTKRMNSVSELQFSPRFIFGLFGHQLALLIPVAFAFLFRATYLMFSLKEKGRFKLSAGQIFLLAFFLPIFMIFLSLSPFYWVKINWMMPAYITGIILVGGIIPDRWIKIQLIISLIIHAGLFVEIVFYPVPVRSDDTWVGWEELHRKSQILKTQYKADFIFSADSYKTSAELNLLSREFIYGQNVIGEHALHFSYIGTDLSKLKGKNAIFLDSEPSFKNLARKAGDPPAINGHFTSVRQLRPIVIFRNGRPVRKFLVYFCQNYIP</sequence>
<keyword evidence="4" id="KW-0808">Transferase</keyword>
<dbReference type="Pfam" id="PF13231">
    <property type="entry name" value="PMT_2"/>
    <property type="match status" value="1"/>
</dbReference>
<feature type="domain" description="Glycosyltransferase RgtA/B/C/D-like" evidence="9">
    <location>
        <begin position="53"/>
        <end position="213"/>
    </location>
</feature>
<organism evidence="10 11">
    <name type="scientific">Pedobacter kyungheensis</name>
    <dbReference type="NCBI Taxonomy" id="1069985"/>
    <lineage>
        <taxon>Bacteria</taxon>
        <taxon>Pseudomonadati</taxon>
        <taxon>Bacteroidota</taxon>
        <taxon>Sphingobacteriia</taxon>
        <taxon>Sphingobacteriales</taxon>
        <taxon>Sphingobacteriaceae</taxon>
        <taxon>Pedobacter</taxon>
    </lineage>
</organism>